<protein>
    <submittedName>
        <fullName evidence="1">Uncharacterized protein</fullName>
    </submittedName>
</protein>
<evidence type="ECO:0000313" key="1">
    <source>
        <dbReference type="EMBL" id="MDQ2584362.1"/>
    </source>
</evidence>
<reference evidence="1 2" key="1">
    <citation type="submission" date="2017-06" db="EMBL/GenBank/DDBJ databases">
        <title>Cultured bacterium strain Saccharothrix yanglingensis Hhs.015.</title>
        <authorList>
            <person name="Xia Y."/>
        </authorList>
    </citation>
    <scope>NUCLEOTIDE SEQUENCE [LARGE SCALE GENOMIC DNA]</scope>
    <source>
        <strain evidence="1 2">Hhs.015</strain>
    </source>
</reference>
<keyword evidence="2" id="KW-1185">Reference proteome</keyword>
<dbReference type="Proteomes" id="UP001225605">
    <property type="component" value="Unassembled WGS sequence"/>
</dbReference>
<sequence length="59" mass="6314">MAHVRDLVDVVSGDEFDQPTPYGLVYPVCTADGSAPSSQRGRTWEHLTASGRVLQPVSG</sequence>
<dbReference type="RefSeq" id="WP_306745481.1">
    <property type="nucleotide sequence ID" value="NZ_NSDM01000003.1"/>
</dbReference>
<proteinExistence type="predicted"/>
<evidence type="ECO:0000313" key="2">
    <source>
        <dbReference type="Proteomes" id="UP001225605"/>
    </source>
</evidence>
<name>A0ABU0WWX7_9PSEU</name>
<dbReference type="EMBL" id="NSDM01000003">
    <property type="protein sequence ID" value="MDQ2584362.1"/>
    <property type="molecule type" value="Genomic_DNA"/>
</dbReference>
<organism evidence="1 2">
    <name type="scientific">Saccharothrix yanglingensis</name>
    <dbReference type="NCBI Taxonomy" id="659496"/>
    <lineage>
        <taxon>Bacteria</taxon>
        <taxon>Bacillati</taxon>
        <taxon>Actinomycetota</taxon>
        <taxon>Actinomycetes</taxon>
        <taxon>Pseudonocardiales</taxon>
        <taxon>Pseudonocardiaceae</taxon>
        <taxon>Saccharothrix</taxon>
    </lineage>
</organism>
<accession>A0ABU0WWX7</accession>
<gene>
    <name evidence="1" type="ORF">CKY47_10285</name>
</gene>
<comment type="caution">
    <text evidence="1">The sequence shown here is derived from an EMBL/GenBank/DDBJ whole genome shotgun (WGS) entry which is preliminary data.</text>
</comment>